<dbReference type="InParanoid" id="A0A1Z5KR52"/>
<protein>
    <recommendedName>
        <fullName evidence="3">DUF4460 domain-containing protein</fullName>
    </recommendedName>
</protein>
<reference evidence="1 2" key="1">
    <citation type="journal article" date="2015" name="Plant Cell">
        <title>Oil accumulation by the oleaginous diatom Fistulifera solaris as revealed by the genome and transcriptome.</title>
        <authorList>
            <person name="Tanaka T."/>
            <person name="Maeda Y."/>
            <person name="Veluchamy A."/>
            <person name="Tanaka M."/>
            <person name="Abida H."/>
            <person name="Marechal E."/>
            <person name="Bowler C."/>
            <person name="Muto M."/>
            <person name="Sunaga Y."/>
            <person name="Tanaka M."/>
            <person name="Yoshino T."/>
            <person name="Taniguchi T."/>
            <person name="Fukuda Y."/>
            <person name="Nemoto M."/>
            <person name="Matsumoto M."/>
            <person name="Wong P.S."/>
            <person name="Aburatani S."/>
            <person name="Fujibuchi W."/>
        </authorList>
    </citation>
    <scope>NUCLEOTIDE SEQUENCE [LARGE SCALE GENOMIC DNA]</scope>
    <source>
        <strain evidence="1 2">JPCC DA0580</strain>
    </source>
</reference>
<dbReference type="EMBL" id="BDSP01000273">
    <property type="protein sequence ID" value="GAX28471.1"/>
    <property type="molecule type" value="Genomic_DNA"/>
</dbReference>
<accession>A0A1Z5KR52</accession>
<comment type="caution">
    <text evidence="1">The sequence shown here is derived from an EMBL/GenBank/DDBJ whole genome shotgun (WGS) entry which is preliminary data.</text>
</comment>
<keyword evidence="2" id="KW-1185">Reference proteome</keyword>
<sequence>MTVGRRALSGFTRSICSVVVHEPNCNPWGNSKNGHVRKISSGLLQTFHQDKELKSKVWFSSASGPLPTNIASLRSLVKPFLLKCHPDMQQSELSKTVNLSAIQNLNAYLDAIQGILSSSVAREPSVRLFEVDFTMTHSDDPKRRAKNKKLQADAEYTSRRKIELALPPLDLCREAATNPSVRPRIHRHGAGQLLRLLRMASLAVPQSLENHVDEGYDGQQQERTQMNIWDLEMDLDKDFGARRSYGAPRRETPYEASRRKFVERINWEKYDRMYEKAVADMEADFATRGLLANNPAGQRRMIANVLSKVRIGREISGWEQLVAVRRLSLLFQQNFDLLHMEEFGRLWEKCAIVLKPARNFNTSPSALHKRRLKQEETGFAFTLHPDFSVTIEIPLDFGDEEVIRELERNVWDMYDLIQEGLEDIVDAEMLT</sequence>
<evidence type="ECO:0000313" key="2">
    <source>
        <dbReference type="Proteomes" id="UP000198406"/>
    </source>
</evidence>
<organism evidence="1 2">
    <name type="scientific">Fistulifera solaris</name>
    <name type="common">Oleaginous diatom</name>
    <dbReference type="NCBI Taxonomy" id="1519565"/>
    <lineage>
        <taxon>Eukaryota</taxon>
        <taxon>Sar</taxon>
        <taxon>Stramenopiles</taxon>
        <taxon>Ochrophyta</taxon>
        <taxon>Bacillariophyta</taxon>
        <taxon>Bacillariophyceae</taxon>
        <taxon>Bacillariophycidae</taxon>
        <taxon>Naviculales</taxon>
        <taxon>Naviculaceae</taxon>
        <taxon>Fistulifera</taxon>
    </lineage>
</organism>
<evidence type="ECO:0008006" key="3">
    <source>
        <dbReference type="Google" id="ProtNLM"/>
    </source>
</evidence>
<gene>
    <name evidence="1" type="ORF">FisN_4Hh338</name>
</gene>
<dbReference type="AlphaFoldDB" id="A0A1Z5KR52"/>
<proteinExistence type="predicted"/>
<dbReference type="Proteomes" id="UP000198406">
    <property type="component" value="Unassembled WGS sequence"/>
</dbReference>
<dbReference type="OrthoDB" id="47168at2759"/>
<name>A0A1Z5KR52_FISSO</name>
<evidence type="ECO:0000313" key="1">
    <source>
        <dbReference type="EMBL" id="GAX28471.1"/>
    </source>
</evidence>